<comment type="caution">
    <text evidence="3">The sequence shown here is derived from an EMBL/GenBank/DDBJ whole genome shotgun (WGS) entry which is preliminary data.</text>
</comment>
<protein>
    <submittedName>
        <fullName evidence="3">Tuberous sclerosis 2-like protein</fullName>
    </submittedName>
</protein>
<organism evidence="3 4">
    <name type="scientific">Cryomyces antarcticus</name>
    <dbReference type="NCBI Taxonomy" id="329879"/>
    <lineage>
        <taxon>Eukaryota</taxon>
        <taxon>Fungi</taxon>
        <taxon>Dikarya</taxon>
        <taxon>Ascomycota</taxon>
        <taxon>Pezizomycotina</taxon>
        <taxon>Dothideomycetes</taxon>
        <taxon>Dothideomycetes incertae sedis</taxon>
        <taxon>Cryomyces</taxon>
    </lineage>
</organism>
<dbReference type="Pfam" id="PF02145">
    <property type="entry name" value="Rap_GAP"/>
    <property type="match status" value="1"/>
</dbReference>
<dbReference type="PANTHER" id="PTHR10063">
    <property type="entry name" value="TUBERIN"/>
    <property type="match status" value="1"/>
</dbReference>
<dbReference type="InterPro" id="IPR027107">
    <property type="entry name" value="Tuberin/Ral-act_asu"/>
</dbReference>
<dbReference type="InterPro" id="IPR000331">
    <property type="entry name" value="Rap/Ran_GAP_dom"/>
</dbReference>
<feature type="non-terminal residue" evidence="3">
    <location>
        <position position="78"/>
    </location>
</feature>
<proteinExistence type="predicted"/>
<evidence type="ECO:0000259" key="2">
    <source>
        <dbReference type="PROSITE" id="PS50085"/>
    </source>
</evidence>
<keyword evidence="4" id="KW-1185">Reference proteome</keyword>
<dbReference type="PROSITE" id="PS50085">
    <property type="entry name" value="RAPGAP"/>
    <property type="match status" value="1"/>
</dbReference>
<evidence type="ECO:0000256" key="1">
    <source>
        <dbReference type="ARBA" id="ARBA00022468"/>
    </source>
</evidence>
<dbReference type="Proteomes" id="UP001357485">
    <property type="component" value="Unassembled WGS sequence"/>
</dbReference>
<dbReference type="Gene3D" id="3.40.50.11210">
    <property type="entry name" value="Rap/Ran-GAP"/>
    <property type="match status" value="1"/>
</dbReference>
<reference evidence="3 4" key="1">
    <citation type="submission" date="2023-08" db="EMBL/GenBank/DDBJ databases">
        <title>Black Yeasts Isolated from many extreme environments.</title>
        <authorList>
            <person name="Coleine C."/>
            <person name="Stajich J.E."/>
            <person name="Selbmann L."/>
        </authorList>
    </citation>
    <scope>NUCLEOTIDE SEQUENCE [LARGE SCALE GENOMIC DNA]</scope>
    <source>
        <strain evidence="3 4">CCFEE 536</strain>
    </source>
</reference>
<feature type="domain" description="Rap-GAP" evidence="2">
    <location>
        <begin position="1"/>
        <end position="78"/>
    </location>
</feature>
<dbReference type="PANTHER" id="PTHR10063:SF0">
    <property type="entry name" value="TUBERIN"/>
    <property type="match status" value="1"/>
</dbReference>
<evidence type="ECO:0000313" key="3">
    <source>
        <dbReference type="EMBL" id="KAK5020845.1"/>
    </source>
</evidence>
<name>A0ABR0ITR1_9PEZI</name>
<keyword evidence="1" id="KW-0343">GTPase activation</keyword>
<accession>A0ABR0ITR1</accession>
<dbReference type="InterPro" id="IPR035974">
    <property type="entry name" value="Rap/Ran-GAP_sf"/>
</dbReference>
<sequence length="78" mass="9099">MMPTNLEYDAPCIQKKRHIGNDFVNIIFNNSGLPFSFDTFPSDFNYVYIVITPEARATFVETRARARQDGQDQFYKVQ</sequence>
<evidence type="ECO:0000313" key="4">
    <source>
        <dbReference type="Proteomes" id="UP001357485"/>
    </source>
</evidence>
<dbReference type="SUPFAM" id="SSF111347">
    <property type="entry name" value="Rap/Ran-GAP"/>
    <property type="match status" value="1"/>
</dbReference>
<dbReference type="EMBL" id="JAVRRA010029234">
    <property type="protein sequence ID" value="KAK5020845.1"/>
    <property type="molecule type" value="Genomic_DNA"/>
</dbReference>
<gene>
    <name evidence="3" type="primary">TSC2_5</name>
    <name evidence="3" type="ORF">LTR16_012527</name>
</gene>